<dbReference type="InterPro" id="IPR001460">
    <property type="entry name" value="PCN-bd_Tpept"/>
</dbReference>
<dbReference type="GO" id="GO:0071972">
    <property type="term" value="F:peptidoglycan L,D-transpeptidase activity"/>
    <property type="evidence" value="ECO:0007669"/>
    <property type="project" value="TreeGrafter"/>
</dbReference>
<dbReference type="GO" id="GO:0005886">
    <property type="term" value="C:plasma membrane"/>
    <property type="evidence" value="ECO:0007669"/>
    <property type="project" value="TreeGrafter"/>
</dbReference>
<name>A0A918NL64_9ACTN</name>
<evidence type="ECO:0000313" key="4">
    <source>
        <dbReference type="Proteomes" id="UP000645555"/>
    </source>
</evidence>
<dbReference type="GO" id="GO:0008658">
    <property type="term" value="F:penicillin binding"/>
    <property type="evidence" value="ECO:0007669"/>
    <property type="project" value="InterPro"/>
</dbReference>
<gene>
    <name evidence="3" type="ORF">GCM10010515_52430</name>
</gene>
<dbReference type="AlphaFoldDB" id="A0A918NL64"/>
<dbReference type="InterPro" id="IPR012338">
    <property type="entry name" value="Beta-lactam/transpept-like"/>
</dbReference>
<dbReference type="Pfam" id="PF00905">
    <property type="entry name" value="Transpeptidase"/>
    <property type="match status" value="1"/>
</dbReference>
<dbReference type="Gene3D" id="3.90.1310.10">
    <property type="entry name" value="Penicillin-binding protein 2a (Domain 2)"/>
    <property type="match status" value="1"/>
</dbReference>
<organism evidence="3 4">
    <name type="scientific">Streptomyces fructofermentans</name>
    <dbReference type="NCBI Taxonomy" id="152141"/>
    <lineage>
        <taxon>Bacteria</taxon>
        <taxon>Bacillati</taxon>
        <taxon>Actinomycetota</taxon>
        <taxon>Actinomycetes</taxon>
        <taxon>Kitasatosporales</taxon>
        <taxon>Streptomycetaceae</taxon>
        <taxon>Streptomyces</taxon>
    </lineage>
</organism>
<sequence length="498" mass="53436">MNKPLRRIAIFCGLLVLALLIRDNWLQYVMADDLKNDPKNRRVAIARYGTPRGDIIVDGNPITGSTKTNGDGYNDFEYKRTYKDGAMWAPVTGYASQAFGATQLENIEDGILTGNDDRLFFRRTLDMITGKKQEGGNVVTTLNAAAQKAAYKGLLKQGKGAVAAINPETGAILALASTPSYDPSTFAGNSTKVDGKAWTKLQKKNNPDDPMLNRALREIYPPGSTFKVVTAAAALEHGVVDSADEKTDSPLPYTLPDTTTELKNEGNIPCKDATLREALRVSCNTVFGKLGVDVGKEQMLETAKKFGFNSEQFVPIRSSASIFPEKMDRPQTALSSIGQFETATTPLQMAMVASAVANDGTLMKPYMVDKLQAPNLDVIEQTDPEEMSKPLSEDNAQILQSIMETVVEKGTGTNAQINEGGVTIGGKTGTAQRGVDNSENPYAWFISYAKVEDGSSPVAVAVVVEDESANRDDISGGGLAAPIARDVMKAVLDGKSGS</sequence>
<feature type="domain" description="Penicillin binding protein A dimerisation" evidence="2">
    <location>
        <begin position="52"/>
        <end position="138"/>
    </location>
</feature>
<dbReference type="InterPro" id="IPR050515">
    <property type="entry name" value="Beta-lactam/transpept"/>
</dbReference>
<comment type="caution">
    <text evidence="3">The sequence shown here is derived from an EMBL/GenBank/DDBJ whole genome shotgun (WGS) entry which is preliminary data.</text>
</comment>
<feature type="domain" description="Penicillin-binding protein transpeptidase" evidence="1">
    <location>
        <begin position="160"/>
        <end position="489"/>
    </location>
</feature>
<protein>
    <submittedName>
        <fullName evidence="3">Penicillin-binding protein</fullName>
    </submittedName>
</protein>
<dbReference type="RefSeq" id="WP_190038025.1">
    <property type="nucleotide sequence ID" value="NZ_BMWD01000020.1"/>
</dbReference>
<evidence type="ECO:0000259" key="1">
    <source>
        <dbReference type="Pfam" id="PF00905"/>
    </source>
</evidence>
<dbReference type="SUPFAM" id="SSF56601">
    <property type="entry name" value="beta-lactamase/transpeptidase-like"/>
    <property type="match status" value="1"/>
</dbReference>
<dbReference type="Proteomes" id="UP000645555">
    <property type="component" value="Unassembled WGS sequence"/>
</dbReference>
<dbReference type="EMBL" id="BMWD01000020">
    <property type="protein sequence ID" value="GGX78049.1"/>
    <property type="molecule type" value="Genomic_DNA"/>
</dbReference>
<evidence type="ECO:0000259" key="2">
    <source>
        <dbReference type="Pfam" id="PF21922"/>
    </source>
</evidence>
<reference evidence="3" key="2">
    <citation type="submission" date="2020-09" db="EMBL/GenBank/DDBJ databases">
        <authorList>
            <person name="Sun Q."/>
            <person name="Ohkuma M."/>
        </authorList>
    </citation>
    <scope>NUCLEOTIDE SEQUENCE</scope>
    <source>
        <strain evidence="3">JCM 4956</strain>
    </source>
</reference>
<dbReference type="Pfam" id="PF21922">
    <property type="entry name" value="PBP_dimer_2"/>
    <property type="match status" value="1"/>
</dbReference>
<reference evidence="3" key="1">
    <citation type="journal article" date="2014" name="Int. J. Syst. Evol. Microbiol.">
        <title>Complete genome sequence of Corynebacterium casei LMG S-19264T (=DSM 44701T), isolated from a smear-ripened cheese.</title>
        <authorList>
            <consortium name="US DOE Joint Genome Institute (JGI-PGF)"/>
            <person name="Walter F."/>
            <person name="Albersmeier A."/>
            <person name="Kalinowski J."/>
            <person name="Ruckert C."/>
        </authorList>
    </citation>
    <scope>NUCLEOTIDE SEQUENCE</scope>
    <source>
        <strain evidence="3">JCM 4956</strain>
    </source>
</reference>
<dbReference type="InterPro" id="IPR054120">
    <property type="entry name" value="PBPA_dimer"/>
</dbReference>
<evidence type="ECO:0000313" key="3">
    <source>
        <dbReference type="EMBL" id="GGX78049.1"/>
    </source>
</evidence>
<dbReference type="PANTHER" id="PTHR30627">
    <property type="entry name" value="PEPTIDOGLYCAN D,D-TRANSPEPTIDASE"/>
    <property type="match status" value="1"/>
</dbReference>
<keyword evidence="4" id="KW-1185">Reference proteome</keyword>
<dbReference type="Gene3D" id="3.40.710.10">
    <property type="entry name" value="DD-peptidase/beta-lactamase superfamily"/>
    <property type="match status" value="1"/>
</dbReference>
<accession>A0A918NL64</accession>
<dbReference type="GO" id="GO:0071555">
    <property type="term" value="P:cell wall organization"/>
    <property type="evidence" value="ECO:0007669"/>
    <property type="project" value="TreeGrafter"/>
</dbReference>
<proteinExistence type="predicted"/>
<dbReference type="PANTHER" id="PTHR30627:SF24">
    <property type="entry name" value="PENICILLIN-BINDING PROTEIN 4B"/>
    <property type="match status" value="1"/>
</dbReference>